<keyword evidence="3" id="KW-0812">Transmembrane</keyword>
<comment type="caution">
    <text evidence="4">The sequence shown here is derived from an EMBL/GenBank/DDBJ whole genome shotgun (WGS) entry which is preliminary data.</text>
</comment>
<evidence type="ECO:0000313" key="4">
    <source>
        <dbReference type="EMBL" id="NME71922.1"/>
    </source>
</evidence>
<keyword evidence="3" id="KW-1133">Transmembrane helix</keyword>
<dbReference type="InterPro" id="IPR051685">
    <property type="entry name" value="Ycf3/AcsC/BcsC/TPR_MFPF"/>
</dbReference>
<name>A0A7X9XCL0_9BACT</name>
<keyword evidence="3" id="KW-0472">Membrane</keyword>
<dbReference type="EMBL" id="JABANE010000122">
    <property type="protein sequence ID" value="NME71922.1"/>
    <property type="molecule type" value="Genomic_DNA"/>
</dbReference>
<accession>A0A7X9XCL0</accession>
<dbReference type="PANTHER" id="PTHR44943">
    <property type="entry name" value="CELLULOSE SYNTHASE OPERON PROTEIN C"/>
    <property type="match status" value="1"/>
</dbReference>
<keyword evidence="2" id="KW-0802">TPR repeat</keyword>
<dbReference type="Proteomes" id="UP000576082">
    <property type="component" value="Unassembled WGS sequence"/>
</dbReference>
<dbReference type="SUPFAM" id="SSF48452">
    <property type="entry name" value="TPR-like"/>
    <property type="match status" value="1"/>
</dbReference>
<dbReference type="InterPro" id="IPR019734">
    <property type="entry name" value="TPR_rpt"/>
</dbReference>
<organism evidence="4 5">
    <name type="scientific">Flammeovirga aprica JL-4</name>
    <dbReference type="NCBI Taxonomy" id="694437"/>
    <lineage>
        <taxon>Bacteria</taxon>
        <taxon>Pseudomonadati</taxon>
        <taxon>Bacteroidota</taxon>
        <taxon>Cytophagia</taxon>
        <taxon>Cytophagales</taxon>
        <taxon>Flammeovirgaceae</taxon>
        <taxon>Flammeovirga</taxon>
    </lineage>
</organism>
<keyword evidence="5" id="KW-1185">Reference proteome</keyword>
<dbReference type="AlphaFoldDB" id="A0A7X9XCL0"/>
<sequence length="416" mass="47493">MESELTYLRAKTLFDHGKYDEAEKELQILMGQTPDDIFLILLYAETLIQLDKTEEAIQIINHGLSIESDSDLLLYTLAKCQLILSKDKQARKSIQAAIEYNPEDADYFALLAKIHLSEKDYQESYDTANQALAFDAENSLALNVKSTASIKLGLKEEMTQTVEDNLHKNPNDSHTHAIVAMNLLEAKEYKKALRHAEESMMINPNDELAQWVILESLRCKYFIYRIFFAFQTWLGNLKGGQQWLFIIGFYFGAKYLGKFSTDHPEYAPYIDPIIYILALFAFSTWIIQPLSNMILSVNRYGKFLLSDKEKRVAKISLFLITTGLISLVVSLFVTAEVWLSIGIFALLMMVPTSRYYDNIKGNWLMIIGLVIIIGLGLMNIFIGAMVNVGFSTYTVYFIYSIVAFQFAANFFITKNN</sequence>
<dbReference type="InterPro" id="IPR011990">
    <property type="entry name" value="TPR-like_helical_dom_sf"/>
</dbReference>
<dbReference type="Gene3D" id="1.25.40.10">
    <property type="entry name" value="Tetratricopeptide repeat domain"/>
    <property type="match status" value="1"/>
</dbReference>
<gene>
    <name evidence="4" type="ORF">HHU12_28410</name>
</gene>
<evidence type="ECO:0000256" key="3">
    <source>
        <dbReference type="SAM" id="Phobius"/>
    </source>
</evidence>
<dbReference type="Pfam" id="PF14559">
    <property type="entry name" value="TPR_19"/>
    <property type="match status" value="1"/>
</dbReference>
<feature type="transmembrane region" description="Helical" evidence="3">
    <location>
        <begin position="226"/>
        <end position="253"/>
    </location>
</feature>
<protein>
    <submittedName>
        <fullName evidence="4">Tetratricopeptide repeat protein</fullName>
    </submittedName>
</protein>
<evidence type="ECO:0000256" key="2">
    <source>
        <dbReference type="ARBA" id="ARBA00022803"/>
    </source>
</evidence>
<dbReference type="Pfam" id="PF13432">
    <property type="entry name" value="TPR_16"/>
    <property type="match status" value="1"/>
</dbReference>
<feature type="transmembrane region" description="Helical" evidence="3">
    <location>
        <begin position="315"/>
        <end position="332"/>
    </location>
</feature>
<reference evidence="4 5" key="1">
    <citation type="submission" date="2020-04" db="EMBL/GenBank/DDBJ databases">
        <title>Flammeovirga sp. SR4, a novel species isolated from seawater.</title>
        <authorList>
            <person name="Wang X."/>
        </authorList>
    </citation>
    <scope>NUCLEOTIDE SEQUENCE [LARGE SCALE GENOMIC DNA]</scope>
    <source>
        <strain evidence="4 5">ATCC 23126</strain>
    </source>
</reference>
<evidence type="ECO:0000313" key="5">
    <source>
        <dbReference type="Proteomes" id="UP000576082"/>
    </source>
</evidence>
<proteinExistence type="predicted"/>
<dbReference type="PANTHER" id="PTHR44943:SF8">
    <property type="entry name" value="TPR REPEAT-CONTAINING PROTEIN MJ0263"/>
    <property type="match status" value="1"/>
</dbReference>
<feature type="transmembrane region" description="Helical" evidence="3">
    <location>
        <begin position="273"/>
        <end position="295"/>
    </location>
</feature>
<feature type="transmembrane region" description="Helical" evidence="3">
    <location>
        <begin position="338"/>
        <end position="356"/>
    </location>
</feature>
<dbReference type="RefSeq" id="WP_169660123.1">
    <property type="nucleotide sequence ID" value="NZ_JABANE010000122.1"/>
</dbReference>
<dbReference type="SMART" id="SM00028">
    <property type="entry name" value="TPR"/>
    <property type="match status" value="5"/>
</dbReference>
<feature type="transmembrane region" description="Helical" evidence="3">
    <location>
        <begin position="393"/>
        <end position="412"/>
    </location>
</feature>
<keyword evidence="1" id="KW-0677">Repeat</keyword>
<feature type="transmembrane region" description="Helical" evidence="3">
    <location>
        <begin position="363"/>
        <end position="387"/>
    </location>
</feature>
<evidence type="ECO:0000256" key="1">
    <source>
        <dbReference type="ARBA" id="ARBA00022737"/>
    </source>
</evidence>